<evidence type="ECO:0000313" key="2">
    <source>
        <dbReference type="EMBL" id="GMG29000.1"/>
    </source>
</evidence>
<proteinExistence type="predicted"/>
<dbReference type="AlphaFoldDB" id="A0AAN4YFF5"/>
<accession>A0AAN4YFF5</accession>
<dbReference type="EMBL" id="BSYA01000051">
    <property type="protein sequence ID" value="GMG29000.1"/>
    <property type="molecule type" value="Genomic_DNA"/>
</dbReference>
<feature type="region of interest" description="Disordered" evidence="1">
    <location>
        <begin position="1"/>
        <end position="55"/>
    </location>
</feature>
<comment type="caution">
    <text evidence="2">The sequence shown here is derived from an EMBL/GenBank/DDBJ whole genome shotgun (WGS) entry which is preliminary data.</text>
</comment>
<reference evidence="2" key="1">
    <citation type="submission" date="2023-04" db="EMBL/GenBank/DDBJ databases">
        <title>Aspergillus oryzae NBRC 4228.</title>
        <authorList>
            <person name="Ichikawa N."/>
            <person name="Sato H."/>
            <person name="Tonouchi N."/>
        </authorList>
    </citation>
    <scope>NUCLEOTIDE SEQUENCE</scope>
    <source>
        <strain evidence="2">NBRC 4228</strain>
    </source>
</reference>
<evidence type="ECO:0000256" key="1">
    <source>
        <dbReference type="SAM" id="MobiDB-lite"/>
    </source>
</evidence>
<gene>
    <name evidence="2" type="ORF">Aory04_000532000</name>
</gene>
<dbReference type="Proteomes" id="UP001165205">
    <property type="component" value="Unassembled WGS sequence"/>
</dbReference>
<protein>
    <submittedName>
        <fullName evidence="2">Unnamed protein product</fullName>
    </submittedName>
</protein>
<organism evidence="2 3">
    <name type="scientific">Aspergillus oryzae</name>
    <name type="common">Yellow koji mold</name>
    <dbReference type="NCBI Taxonomy" id="5062"/>
    <lineage>
        <taxon>Eukaryota</taxon>
        <taxon>Fungi</taxon>
        <taxon>Dikarya</taxon>
        <taxon>Ascomycota</taxon>
        <taxon>Pezizomycotina</taxon>
        <taxon>Eurotiomycetes</taxon>
        <taxon>Eurotiomycetidae</taxon>
        <taxon>Eurotiales</taxon>
        <taxon>Aspergillaceae</taxon>
        <taxon>Aspergillus</taxon>
        <taxon>Aspergillus subgen. Circumdati</taxon>
    </lineage>
</organism>
<sequence>MIANTKVEPILSPDQPAEDGHHPSEIIAGYGKRKEGVRGSAVDYGEKTDDDSGHYDAPNHAYGLVADLFTNFAKE</sequence>
<name>A0AAN4YFF5_ASPOZ</name>
<evidence type="ECO:0000313" key="3">
    <source>
        <dbReference type="Proteomes" id="UP001165205"/>
    </source>
</evidence>
<feature type="compositionally biased region" description="Basic and acidic residues" evidence="1">
    <location>
        <begin position="44"/>
        <end position="54"/>
    </location>
</feature>